<name>A0A1F4Q1R8_UNCSA</name>
<reference evidence="2 3" key="1">
    <citation type="journal article" date="2016" name="Nat. Commun.">
        <title>Thousands of microbial genomes shed light on interconnected biogeochemical processes in an aquifer system.</title>
        <authorList>
            <person name="Anantharaman K."/>
            <person name="Brown C.T."/>
            <person name="Hug L.A."/>
            <person name="Sharon I."/>
            <person name="Castelle C.J."/>
            <person name="Probst A.J."/>
            <person name="Thomas B.C."/>
            <person name="Singh A."/>
            <person name="Wilkins M.J."/>
            <person name="Karaoz U."/>
            <person name="Brodie E.L."/>
            <person name="Williams K.H."/>
            <person name="Hubbard S.S."/>
            <person name="Banfield J.F."/>
        </authorList>
    </citation>
    <scope>NUCLEOTIDE SEQUENCE [LARGE SCALE GENOMIC DNA]</scope>
</reference>
<organism evidence="2 3">
    <name type="scientific">candidate division WOR-1 bacterium RIFCSPHIGHO2_01_FULL_53_15</name>
    <dbReference type="NCBI Taxonomy" id="1802564"/>
    <lineage>
        <taxon>Bacteria</taxon>
        <taxon>Bacillati</taxon>
        <taxon>Saganbacteria</taxon>
    </lineage>
</organism>
<feature type="chain" id="PRO_5009513482" evidence="1">
    <location>
        <begin position="23"/>
        <end position="200"/>
    </location>
</feature>
<gene>
    <name evidence="2" type="ORF">A2625_05535</name>
</gene>
<dbReference type="Proteomes" id="UP000178724">
    <property type="component" value="Unassembled WGS sequence"/>
</dbReference>
<dbReference type="AlphaFoldDB" id="A0A1F4Q1R8"/>
<evidence type="ECO:0000313" key="3">
    <source>
        <dbReference type="Proteomes" id="UP000178724"/>
    </source>
</evidence>
<evidence type="ECO:0000256" key="1">
    <source>
        <dbReference type="SAM" id="SignalP"/>
    </source>
</evidence>
<comment type="caution">
    <text evidence="2">The sequence shown here is derived from an EMBL/GenBank/DDBJ whole genome shotgun (WGS) entry which is preliminary data.</text>
</comment>
<sequence>MMVRKTFLLAAVLSVFCLLAPAADGFFGTTPSLETAEWQTLQRKIDWDLVTIPLPQDVVDYITREALACRLSMRVATLEANVIAQMLYWASTSTREITLSEVSTWDAVGAQHIVHELAHAGAKGTGNDAQGYNKQKEVNARKREAEYWKDATPKPARDSEAGFNCWANYDTVFNADGTQRSHDEIKRRLKTVYGYSQAKM</sequence>
<proteinExistence type="predicted"/>
<dbReference type="EMBL" id="METM01000020">
    <property type="protein sequence ID" value="OGB89888.1"/>
    <property type="molecule type" value="Genomic_DNA"/>
</dbReference>
<keyword evidence="1" id="KW-0732">Signal</keyword>
<protein>
    <submittedName>
        <fullName evidence="2">Uncharacterized protein</fullName>
    </submittedName>
</protein>
<accession>A0A1F4Q1R8</accession>
<feature type="signal peptide" evidence="1">
    <location>
        <begin position="1"/>
        <end position="22"/>
    </location>
</feature>
<evidence type="ECO:0000313" key="2">
    <source>
        <dbReference type="EMBL" id="OGB89888.1"/>
    </source>
</evidence>